<name>A0ABW3U0H3_9BACL</name>
<proteinExistence type="predicted"/>
<evidence type="ECO:0000313" key="1">
    <source>
        <dbReference type="EMBL" id="MFD1206278.1"/>
    </source>
</evidence>
<sequence>MPKHYYYDSRPFEIHELRLLMDAISAAKFISRNETDVQLLHEAIHDKHIVAFQYGRYRTDLNFHLSNEG</sequence>
<accession>A0ABW3U0H3</accession>
<dbReference type="Proteomes" id="UP001597231">
    <property type="component" value="Unassembled WGS sequence"/>
</dbReference>
<comment type="caution">
    <text evidence="1">The sequence shown here is derived from an EMBL/GenBank/DDBJ whole genome shotgun (WGS) entry which is preliminary data.</text>
</comment>
<protein>
    <submittedName>
        <fullName evidence="1">Uncharacterized protein</fullName>
    </submittedName>
</protein>
<dbReference type="RefSeq" id="WP_336822730.1">
    <property type="nucleotide sequence ID" value="NZ_JBHTLT010000119.1"/>
</dbReference>
<organism evidence="1 2">
    <name type="scientific">Sporosarcina contaminans</name>
    <dbReference type="NCBI Taxonomy" id="633403"/>
    <lineage>
        <taxon>Bacteria</taxon>
        <taxon>Bacillati</taxon>
        <taxon>Bacillota</taxon>
        <taxon>Bacilli</taxon>
        <taxon>Bacillales</taxon>
        <taxon>Caryophanaceae</taxon>
        <taxon>Sporosarcina</taxon>
    </lineage>
</organism>
<evidence type="ECO:0000313" key="2">
    <source>
        <dbReference type="Proteomes" id="UP001597231"/>
    </source>
</evidence>
<gene>
    <name evidence="1" type="ORF">ACFQ38_14360</name>
</gene>
<dbReference type="EMBL" id="JBHTLT010000119">
    <property type="protein sequence ID" value="MFD1206278.1"/>
    <property type="molecule type" value="Genomic_DNA"/>
</dbReference>
<reference evidence="2" key="1">
    <citation type="journal article" date="2019" name="Int. J. Syst. Evol. Microbiol.">
        <title>The Global Catalogue of Microorganisms (GCM) 10K type strain sequencing project: providing services to taxonomists for standard genome sequencing and annotation.</title>
        <authorList>
            <consortium name="The Broad Institute Genomics Platform"/>
            <consortium name="The Broad Institute Genome Sequencing Center for Infectious Disease"/>
            <person name="Wu L."/>
            <person name="Ma J."/>
        </authorList>
    </citation>
    <scope>NUCLEOTIDE SEQUENCE [LARGE SCALE GENOMIC DNA]</scope>
    <source>
        <strain evidence="2">CCUG 53915</strain>
    </source>
</reference>
<keyword evidence="2" id="KW-1185">Reference proteome</keyword>